<keyword evidence="2" id="KW-1185">Reference proteome</keyword>
<dbReference type="EMBL" id="PTJC01000006">
    <property type="protein sequence ID" value="PPK85550.1"/>
    <property type="molecule type" value="Genomic_DNA"/>
</dbReference>
<dbReference type="OrthoDB" id="1494215at2"/>
<dbReference type="AlphaFoldDB" id="A0A2S6I320"/>
<sequence>MPIDPVTTTLLRREFDLPMAVMTETELLDWLTVRVGEMMRYRPEYLMSLCYTLDLDEESVARALDPVETPSEPPFRVLARILYDRQRARASSKQHVAVPPLDDPNAW</sequence>
<evidence type="ECO:0000313" key="1">
    <source>
        <dbReference type="EMBL" id="PPK85550.1"/>
    </source>
</evidence>
<reference evidence="1 2" key="1">
    <citation type="submission" date="2018-02" db="EMBL/GenBank/DDBJ databases">
        <title>Genomic Encyclopedia of Archaeal and Bacterial Type Strains, Phase II (KMG-II): from individual species to whole genera.</title>
        <authorList>
            <person name="Goeker M."/>
        </authorList>
    </citation>
    <scope>NUCLEOTIDE SEQUENCE [LARGE SCALE GENOMIC DNA]</scope>
    <source>
        <strain evidence="1 2">DSM 29526</strain>
    </source>
</reference>
<name>A0A2S6I320_9BACT</name>
<protein>
    <submittedName>
        <fullName evidence="1">Uncharacterized protein</fullName>
    </submittedName>
</protein>
<gene>
    <name evidence="1" type="ORF">CLV84_2451</name>
</gene>
<comment type="caution">
    <text evidence="1">The sequence shown here is derived from an EMBL/GenBank/DDBJ whole genome shotgun (WGS) entry which is preliminary data.</text>
</comment>
<organism evidence="1 2">
    <name type="scientific">Neolewinella xylanilytica</name>
    <dbReference type="NCBI Taxonomy" id="1514080"/>
    <lineage>
        <taxon>Bacteria</taxon>
        <taxon>Pseudomonadati</taxon>
        <taxon>Bacteroidota</taxon>
        <taxon>Saprospiria</taxon>
        <taxon>Saprospirales</taxon>
        <taxon>Lewinellaceae</taxon>
        <taxon>Neolewinella</taxon>
    </lineage>
</organism>
<evidence type="ECO:0000313" key="2">
    <source>
        <dbReference type="Proteomes" id="UP000237662"/>
    </source>
</evidence>
<dbReference type="Proteomes" id="UP000237662">
    <property type="component" value="Unassembled WGS sequence"/>
</dbReference>
<proteinExistence type="predicted"/>
<dbReference type="RefSeq" id="WP_104420044.1">
    <property type="nucleotide sequence ID" value="NZ_PTJC01000006.1"/>
</dbReference>
<accession>A0A2S6I320</accession>